<comment type="caution">
    <text evidence="2">The sequence shown here is derived from an EMBL/GenBank/DDBJ whole genome shotgun (WGS) entry which is preliminary data.</text>
</comment>
<organism evidence="2 3">
    <name type="scientific">Corchorus capsularis</name>
    <name type="common">Jute</name>
    <dbReference type="NCBI Taxonomy" id="210143"/>
    <lineage>
        <taxon>Eukaryota</taxon>
        <taxon>Viridiplantae</taxon>
        <taxon>Streptophyta</taxon>
        <taxon>Embryophyta</taxon>
        <taxon>Tracheophyta</taxon>
        <taxon>Spermatophyta</taxon>
        <taxon>Magnoliopsida</taxon>
        <taxon>eudicotyledons</taxon>
        <taxon>Gunneridae</taxon>
        <taxon>Pentapetalae</taxon>
        <taxon>rosids</taxon>
        <taxon>malvids</taxon>
        <taxon>Malvales</taxon>
        <taxon>Malvaceae</taxon>
        <taxon>Grewioideae</taxon>
        <taxon>Apeibeae</taxon>
        <taxon>Corchorus</taxon>
    </lineage>
</organism>
<protein>
    <submittedName>
        <fullName evidence="2">Uncharacterized protein</fullName>
    </submittedName>
</protein>
<name>A0A1R3G9R7_COCAP</name>
<feature type="compositionally biased region" description="Pro residues" evidence="1">
    <location>
        <begin position="15"/>
        <end position="27"/>
    </location>
</feature>
<accession>A0A1R3G9R7</accession>
<feature type="compositionally biased region" description="Basic residues" evidence="1">
    <location>
        <begin position="1"/>
        <end position="12"/>
    </location>
</feature>
<evidence type="ECO:0000256" key="1">
    <source>
        <dbReference type="SAM" id="MobiDB-lite"/>
    </source>
</evidence>
<dbReference type="Gramene" id="OMO54760">
    <property type="protein sequence ID" value="OMO54760"/>
    <property type="gene ID" value="CCACVL1_27582"/>
</dbReference>
<feature type="region of interest" description="Disordered" evidence="1">
    <location>
        <begin position="1"/>
        <end position="45"/>
    </location>
</feature>
<proteinExistence type="predicted"/>
<dbReference type="Proteomes" id="UP000188268">
    <property type="component" value="Unassembled WGS sequence"/>
</dbReference>
<gene>
    <name evidence="2" type="ORF">CCACVL1_27582</name>
</gene>
<evidence type="ECO:0000313" key="2">
    <source>
        <dbReference type="EMBL" id="OMO54760.1"/>
    </source>
</evidence>
<dbReference type="AlphaFoldDB" id="A0A1R3G9R7"/>
<reference evidence="2 3" key="1">
    <citation type="submission" date="2013-09" db="EMBL/GenBank/DDBJ databases">
        <title>Corchorus capsularis genome sequencing.</title>
        <authorList>
            <person name="Alam M."/>
            <person name="Haque M.S."/>
            <person name="Islam M.S."/>
            <person name="Emdad E.M."/>
            <person name="Islam M.M."/>
            <person name="Ahmed B."/>
            <person name="Halim A."/>
            <person name="Hossen Q.M.M."/>
            <person name="Hossain M.Z."/>
            <person name="Ahmed R."/>
            <person name="Khan M.M."/>
            <person name="Islam R."/>
            <person name="Rashid M.M."/>
            <person name="Khan S.A."/>
            <person name="Rahman M.S."/>
            <person name="Alam M."/>
        </authorList>
    </citation>
    <scope>NUCLEOTIDE SEQUENCE [LARGE SCALE GENOMIC DNA]</scope>
    <source>
        <strain evidence="3">cv. CVL-1</strain>
        <tissue evidence="2">Whole seedling</tissue>
    </source>
</reference>
<dbReference type="EMBL" id="AWWV01014883">
    <property type="protein sequence ID" value="OMO54760.1"/>
    <property type="molecule type" value="Genomic_DNA"/>
</dbReference>
<keyword evidence="3" id="KW-1185">Reference proteome</keyword>
<evidence type="ECO:0000313" key="3">
    <source>
        <dbReference type="Proteomes" id="UP000188268"/>
    </source>
</evidence>
<sequence>MKIRHALARHSSPRLTPPFRAPKPIYPPWLVSKNFPSPQGKDTIG</sequence>